<accession>A0A251T6T0</accession>
<proteinExistence type="predicted"/>
<dbReference type="EMBL" id="MNCJ02000331">
    <property type="protein sequence ID" value="KAF5759632.1"/>
    <property type="molecule type" value="Genomic_DNA"/>
</dbReference>
<evidence type="ECO:0000313" key="4">
    <source>
        <dbReference type="Proteomes" id="UP000215914"/>
    </source>
</evidence>
<dbReference type="Proteomes" id="UP000215914">
    <property type="component" value="Chromosome 11"/>
</dbReference>
<name>A0A251T6T0_HELAN</name>
<reference evidence="2" key="3">
    <citation type="submission" date="2020-06" db="EMBL/GenBank/DDBJ databases">
        <title>Helianthus annuus Genome sequencing and assembly Release 2.</title>
        <authorList>
            <person name="Gouzy J."/>
            <person name="Langlade N."/>
            <person name="Munos S."/>
        </authorList>
    </citation>
    <scope>NUCLEOTIDE SEQUENCE</scope>
    <source>
        <tissue evidence="2">Leaves</tissue>
    </source>
</reference>
<organism evidence="3 4">
    <name type="scientific">Helianthus annuus</name>
    <name type="common">Common sunflower</name>
    <dbReference type="NCBI Taxonomy" id="4232"/>
    <lineage>
        <taxon>Eukaryota</taxon>
        <taxon>Viridiplantae</taxon>
        <taxon>Streptophyta</taxon>
        <taxon>Embryophyta</taxon>
        <taxon>Tracheophyta</taxon>
        <taxon>Spermatophyta</taxon>
        <taxon>Magnoliopsida</taxon>
        <taxon>eudicotyledons</taxon>
        <taxon>Gunneridae</taxon>
        <taxon>Pentapetalae</taxon>
        <taxon>asterids</taxon>
        <taxon>campanulids</taxon>
        <taxon>Asterales</taxon>
        <taxon>Asteraceae</taxon>
        <taxon>Asteroideae</taxon>
        <taxon>Heliantheae alliance</taxon>
        <taxon>Heliantheae</taxon>
        <taxon>Helianthus</taxon>
    </lineage>
</organism>
<dbReference type="Gramene" id="mRNA:HanXRQr2_Chr16g0743561">
    <property type="protein sequence ID" value="mRNA:HanXRQr2_Chr16g0743561"/>
    <property type="gene ID" value="HanXRQr2_Chr16g0743561"/>
</dbReference>
<keyword evidence="4" id="KW-1185">Reference proteome</keyword>
<dbReference type="EMBL" id="CM007900">
    <property type="protein sequence ID" value="OTG06805.1"/>
    <property type="molecule type" value="Genomic_DNA"/>
</dbReference>
<sequence>MACRRRHGITRSSTFKEEICRPPVDTATASSSAPSSPVASKKNHRDSPLSSGYVNSPFQHRSKVAIATAAKAKLLLRGIKTVKADLAFAKERSCQLEEENKMLRVAHEKQGRI</sequence>
<reference evidence="2 4" key="1">
    <citation type="journal article" date="2017" name="Nature">
        <title>The sunflower genome provides insights into oil metabolism, flowering and Asterid evolution.</title>
        <authorList>
            <person name="Badouin H."/>
            <person name="Gouzy J."/>
            <person name="Grassa C.J."/>
            <person name="Murat F."/>
            <person name="Staton S.E."/>
            <person name="Cottret L."/>
            <person name="Lelandais-Briere C."/>
            <person name="Owens G.L."/>
            <person name="Carrere S."/>
            <person name="Mayjonade B."/>
            <person name="Legrand L."/>
            <person name="Gill N."/>
            <person name="Kane N.C."/>
            <person name="Bowers J.E."/>
            <person name="Hubner S."/>
            <person name="Bellec A."/>
            <person name="Berard A."/>
            <person name="Berges H."/>
            <person name="Blanchet N."/>
            <person name="Boniface M.C."/>
            <person name="Brunel D."/>
            <person name="Catrice O."/>
            <person name="Chaidir N."/>
            <person name="Claudel C."/>
            <person name="Donnadieu C."/>
            <person name="Faraut T."/>
            <person name="Fievet G."/>
            <person name="Helmstetter N."/>
            <person name="King M."/>
            <person name="Knapp S.J."/>
            <person name="Lai Z."/>
            <person name="Le Paslier M.C."/>
            <person name="Lippi Y."/>
            <person name="Lorenzon L."/>
            <person name="Mandel J.R."/>
            <person name="Marage G."/>
            <person name="Marchand G."/>
            <person name="Marquand E."/>
            <person name="Bret-Mestries E."/>
            <person name="Morien E."/>
            <person name="Nambeesan S."/>
            <person name="Nguyen T."/>
            <person name="Pegot-Espagnet P."/>
            <person name="Pouilly N."/>
            <person name="Raftis F."/>
            <person name="Sallet E."/>
            <person name="Schiex T."/>
            <person name="Thomas J."/>
            <person name="Vandecasteele C."/>
            <person name="Vares D."/>
            <person name="Vear F."/>
            <person name="Vautrin S."/>
            <person name="Crespi M."/>
            <person name="Mangin B."/>
            <person name="Burke J.M."/>
            <person name="Salse J."/>
            <person name="Munos S."/>
            <person name="Vincourt P."/>
            <person name="Rieseberg L.H."/>
            <person name="Langlade N.B."/>
        </authorList>
    </citation>
    <scope>NUCLEOTIDE SEQUENCE [LARGE SCALE GENOMIC DNA]</scope>
    <source>
        <strain evidence="4">cv. SF193</strain>
        <tissue evidence="2">Leaves</tissue>
    </source>
</reference>
<gene>
    <name evidence="3" type="ORF">HannXRQ_Chr11g0323351</name>
    <name evidence="2" type="ORF">HanXRQr2_Chr16g0743561</name>
</gene>
<feature type="region of interest" description="Disordered" evidence="1">
    <location>
        <begin position="1"/>
        <end position="56"/>
    </location>
</feature>
<dbReference type="PANTHER" id="PTHR31016">
    <property type="entry name" value="OS04G0228100 PROTEIN"/>
    <property type="match status" value="1"/>
</dbReference>
<evidence type="ECO:0000313" key="2">
    <source>
        <dbReference type="EMBL" id="KAF5759632.1"/>
    </source>
</evidence>
<evidence type="ECO:0000256" key="1">
    <source>
        <dbReference type="SAM" id="MobiDB-lite"/>
    </source>
</evidence>
<protein>
    <submittedName>
        <fullName evidence="3">Uncharacterized protein</fullName>
    </submittedName>
</protein>
<reference evidence="3" key="2">
    <citation type="submission" date="2017-02" db="EMBL/GenBank/DDBJ databases">
        <title>Sunflower complete genome.</title>
        <authorList>
            <person name="Langlade N."/>
            <person name="Munos S."/>
        </authorList>
    </citation>
    <scope>NUCLEOTIDE SEQUENCE [LARGE SCALE GENOMIC DNA]</scope>
    <source>
        <tissue evidence="3">Leaves</tissue>
    </source>
</reference>
<dbReference type="AlphaFoldDB" id="A0A251T6T0"/>
<evidence type="ECO:0000313" key="3">
    <source>
        <dbReference type="EMBL" id="OTG06805.1"/>
    </source>
</evidence>
<dbReference type="InParanoid" id="A0A251T6T0"/>
<dbReference type="PANTHER" id="PTHR31016:SF20">
    <property type="entry name" value="HEAT-INDUCIBLE TRANSCRIPTION REPRESSOR-RELATED"/>
    <property type="match status" value="1"/>
</dbReference>
<feature type="compositionally biased region" description="Low complexity" evidence="1">
    <location>
        <begin position="22"/>
        <end position="40"/>
    </location>
</feature>